<proteinExistence type="predicted"/>
<keyword evidence="2" id="KW-1185">Reference proteome</keyword>
<protein>
    <submittedName>
        <fullName evidence="1">Uncharacterized protein</fullName>
    </submittedName>
</protein>
<dbReference type="Proteomes" id="UP000198393">
    <property type="component" value="Unassembled WGS sequence"/>
</dbReference>
<dbReference type="AlphaFoldDB" id="A0A239H8L5"/>
<dbReference type="EMBL" id="FZPD01000002">
    <property type="protein sequence ID" value="SNS77776.1"/>
    <property type="molecule type" value="Genomic_DNA"/>
</dbReference>
<accession>A0A239H8L5</accession>
<gene>
    <name evidence="1" type="ORF">SAMN05421640_1198</name>
</gene>
<name>A0A239H8L5_EKHLU</name>
<evidence type="ECO:0000313" key="1">
    <source>
        <dbReference type="EMBL" id="SNS77776.1"/>
    </source>
</evidence>
<evidence type="ECO:0000313" key="2">
    <source>
        <dbReference type="Proteomes" id="UP000198393"/>
    </source>
</evidence>
<sequence>MRILTTFCVVALHCTSLAYSQYLHNKIRPLEVDLDQLISLIKPGQQEQFYLTNLNTKNQITDQMVTQAFTSYTKAPFLVEAVKRYIIHSIKK</sequence>
<organism evidence="1 2">
    <name type="scientific">Ekhidna lutea</name>
    <dbReference type="NCBI Taxonomy" id="447679"/>
    <lineage>
        <taxon>Bacteria</taxon>
        <taxon>Pseudomonadati</taxon>
        <taxon>Bacteroidota</taxon>
        <taxon>Cytophagia</taxon>
        <taxon>Cytophagales</taxon>
        <taxon>Reichenbachiellaceae</taxon>
        <taxon>Ekhidna</taxon>
    </lineage>
</organism>
<reference evidence="1 2" key="1">
    <citation type="submission" date="2017-06" db="EMBL/GenBank/DDBJ databases">
        <authorList>
            <person name="Kim H.J."/>
            <person name="Triplett B.A."/>
        </authorList>
    </citation>
    <scope>NUCLEOTIDE SEQUENCE [LARGE SCALE GENOMIC DNA]</scope>
    <source>
        <strain evidence="1 2">DSM 19307</strain>
    </source>
</reference>